<dbReference type="GO" id="GO:0004553">
    <property type="term" value="F:hydrolase activity, hydrolyzing O-glycosyl compounds"/>
    <property type="evidence" value="ECO:0007669"/>
    <property type="project" value="InterPro"/>
</dbReference>
<accession>I6XP05</accession>
<dbReference type="Gene3D" id="2.60.120.260">
    <property type="entry name" value="Galactose-binding domain-like"/>
    <property type="match status" value="1"/>
</dbReference>
<dbReference type="InterPro" id="IPR023230">
    <property type="entry name" value="Glyco_hydro_2_CS"/>
</dbReference>
<dbReference type="PANTHER" id="PTHR42732:SF1">
    <property type="entry name" value="BETA-MANNOSIDASE"/>
    <property type="match status" value="1"/>
</dbReference>
<evidence type="ECO:0000259" key="5">
    <source>
        <dbReference type="Pfam" id="PF00703"/>
    </source>
</evidence>
<name>I6XP05_9BACT</name>
<protein>
    <submittedName>
        <fullName evidence="8">Beta-galactosidase GHF2</fullName>
    </submittedName>
</protein>
<comment type="similarity">
    <text evidence="1 4">Belongs to the glycosyl hydrolase 2 family.</text>
</comment>
<dbReference type="Gene3D" id="2.60.40.10">
    <property type="entry name" value="Immunoglobulins"/>
    <property type="match status" value="2"/>
</dbReference>
<proteinExistence type="inferred from homology"/>
<feature type="domain" description="Glycoside hydrolase family 2 immunoglobulin-like beta-sandwich" evidence="5">
    <location>
        <begin position="171"/>
        <end position="247"/>
    </location>
</feature>
<dbReference type="InterPro" id="IPR008979">
    <property type="entry name" value="Galactose-bd-like_sf"/>
</dbReference>
<dbReference type="GO" id="GO:0005975">
    <property type="term" value="P:carbohydrate metabolic process"/>
    <property type="evidence" value="ECO:0007669"/>
    <property type="project" value="InterPro"/>
</dbReference>
<dbReference type="PROSITE" id="PS00719">
    <property type="entry name" value="GLYCOSYL_HYDROL_F2_1"/>
    <property type="match status" value="1"/>
</dbReference>
<dbReference type="InterPro" id="IPR006101">
    <property type="entry name" value="Glyco_hydro_2"/>
</dbReference>
<evidence type="ECO:0000256" key="4">
    <source>
        <dbReference type="RuleBase" id="RU361154"/>
    </source>
</evidence>
<dbReference type="Gene3D" id="3.20.20.80">
    <property type="entry name" value="Glycosidases"/>
    <property type="match status" value="1"/>
</dbReference>
<dbReference type="InterPro" id="IPR006103">
    <property type="entry name" value="Glyco_hydro_2_cat"/>
</dbReference>
<evidence type="ECO:0000313" key="8">
    <source>
        <dbReference type="EMBL" id="AFN57653.1"/>
    </source>
</evidence>
<evidence type="ECO:0000256" key="3">
    <source>
        <dbReference type="ARBA" id="ARBA00023295"/>
    </source>
</evidence>
<dbReference type="Pfam" id="PF02836">
    <property type="entry name" value="Glyco_hydro_2_C"/>
    <property type="match status" value="1"/>
</dbReference>
<feature type="domain" description="Glycoside hydrolase family 2 catalytic" evidence="6">
    <location>
        <begin position="255"/>
        <end position="522"/>
    </location>
</feature>
<dbReference type="InterPro" id="IPR017853">
    <property type="entry name" value="GH"/>
</dbReference>
<dbReference type="SUPFAM" id="SSF49303">
    <property type="entry name" value="beta-Galactosidase/glucuronidase domain"/>
    <property type="match status" value="1"/>
</dbReference>
<dbReference type="PANTHER" id="PTHR42732">
    <property type="entry name" value="BETA-GALACTOSIDASE"/>
    <property type="match status" value="1"/>
</dbReference>
<dbReference type="Pfam" id="PF02837">
    <property type="entry name" value="Glyco_hydro_2_N"/>
    <property type="match status" value="1"/>
</dbReference>
<evidence type="ECO:0000256" key="1">
    <source>
        <dbReference type="ARBA" id="ARBA00007401"/>
    </source>
</evidence>
<dbReference type="SUPFAM" id="SSF51445">
    <property type="entry name" value="(Trans)glycosidases"/>
    <property type="match status" value="1"/>
</dbReference>
<evidence type="ECO:0000259" key="6">
    <source>
        <dbReference type="Pfam" id="PF02836"/>
    </source>
</evidence>
<feature type="domain" description="Glycosyl hydrolases family 2 sugar binding" evidence="7">
    <location>
        <begin position="50"/>
        <end position="151"/>
    </location>
</feature>
<dbReference type="InterPro" id="IPR013783">
    <property type="entry name" value="Ig-like_fold"/>
</dbReference>
<dbReference type="Pfam" id="PF00703">
    <property type="entry name" value="Glyco_hydro_2"/>
    <property type="match status" value="1"/>
</dbReference>
<dbReference type="EMBL" id="JQ303337">
    <property type="protein sequence ID" value="AFN57653.1"/>
    <property type="molecule type" value="Genomic_DNA"/>
</dbReference>
<evidence type="ECO:0000259" key="7">
    <source>
        <dbReference type="Pfam" id="PF02837"/>
    </source>
</evidence>
<dbReference type="InterPro" id="IPR006102">
    <property type="entry name" value="Ig-like_GH2"/>
</dbReference>
<dbReference type="InterPro" id="IPR051913">
    <property type="entry name" value="GH2_Domain-Containing"/>
</dbReference>
<evidence type="ECO:0000256" key="2">
    <source>
        <dbReference type="ARBA" id="ARBA00022801"/>
    </source>
</evidence>
<dbReference type="InterPro" id="IPR006104">
    <property type="entry name" value="Glyco_hydro_2_N"/>
</dbReference>
<sequence>MRIDINNDWLWTDSFSEEMVKPSFGGGSGMKSVRLPHTVSMTPLNFFDEHIYQMESCYRKILDVPAEWEGKVVLLTFDAVAHEAEVFCNGESVAKHSCGYTAFTVDLTSRLNYGAENVIAVRCDSREDLNIPPFGFVIDYMTYGGIYREVHIDVREKSYIRDVYASAGMDGNVRIKTEIEGEGELSAKITDAKSGGTVYEGACDADSVIKVEGVKLWSVDDPNLYELTVTLRSGAGEDTYSTRIGFRDAVFSTDGFYLNGGKIKIRGLNRHQCWPYVGYAMPESMQRLDADILKNELGVNAVRTSHYPQSQHFIDRCDELGLLVFTEIPGWQNIGDNAWKEQAVTNTREMVTQYRNHPSIILWGVRINESVDCDELYEKTNKAAHELDPVRQTSGVRYLKKSSLLEDVYAYNDFSHSGSNPGCEPKKNVTSDMNKPFLISEYNGHMYPTKAFDDELHRQEHALRHCNVLDSVMANEDIAGSFGWCMFDYNTHKDFGSGDRVCYHGVTDMFRNPKLAAAVYASQNKDLDPVLEISSSMDIGEHPAGNRGEVYILTNCDSVKMYKNDVFIKEYTHAGAKYKNMLCPPILIDDFIGDQMKEREGFTDRQNKIVKDALNFSAIYGMDNMPAGMKLTMAEAMVRYKMKFDDAYMLFGKYIGNWGGQSTQFKFEGIRDGKVVKTVIKSAMTKLAVRLDVSSAELVEGATYDVSSVRISVTDEYGNVMPFYNRQAALEVTGDIELIGPALADINGGMGGVYVRSTGKEGKGRLKVTFPDPGLAAEADFTVRLA</sequence>
<keyword evidence="2 4" id="KW-0378">Hydrolase</keyword>
<organism evidence="8">
    <name type="scientific">uncultured bacterium r_01</name>
    <dbReference type="NCBI Taxonomy" id="1132276"/>
    <lineage>
        <taxon>Bacteria</taxon>
        <taxon>environmental samples</taxon>
    </lineage>
</organism>
<keyword evidence="3 4" id="KW-0326">Glycosidase</keyword>
<reference evidence="8" key="1">
    <citation type="journal article" date="2012" name="PLoS ONE">
        <title>Functional metagenomics unveils a multifunctional glycosyl hydrolase from the family 43 catalysing the breakdown of plant polymers in the calf rumen.</title>
        <authorList>
            <person name="Ferrer M."/>
            <person name="Ghazi A."/>
            <person name="Beloqui A."/>
            <person name="Vieites J.M."/>
            <person name="Lopez-Cortes N."/>
            <person name="Marin-Navarro J."/>
            <person name="Nechitaylo T.Y."/>
            <person name="Guazzaroni M.E."/>
            <person name="Polaina J."/>
            <person name="Waliczek A."/>
            <person name="Chernikova T.N."/>
            <person name="Reva O.N."/>
            <person name="Golyshina O.V."/>
            <person name="Golyshin P.N."/>
        </authorList>
    </citation>
    <scope>NUCLEOTIDE SEQUENCE</scope>
</reference>
<dbReference type="InterPro" id="IPR036156">
    <property type="entry name" value="Beta-gal/glucu_dom_sf"/>
</dbReference>
<dbReference type="AlphaFoldDB" id="I6XP05"/>
<dbReference type="PRINTS" id="PR00132">
    <property type="entry name" value="GLHYDRLASE2"/>
</dbReference>
<dbReference type="SUPFAM" id="SSF49785">
    <property type="entry name" value="Galactose-binding domain-like"/>
    <property type="match status" value="1"/>
</dbReference>